<accession>A0ABR2BEL0</accession>
<dbReference type="EMBL" id="JBBPBM010000126">
    <property type="protein sequence ID" value="KAK8505492.1"/>
    <property type="molecule type" value="Genomic_DNA"/>
</dbReference>
<gene>
    <name evidence="1" type="ORF">V6N12_075834</name>
</gene>
<sequence>MAPVCHLESISRTNLVGFDRKTGELAVVETRFQKDDMDFFKRINRFFNREREVIQNPLAPEPTEVPQADPQQEQREALRSAIHTLILEQVREHCEKGKGRLSIHFPKMAEIDSSAAENIMSRDLEISAEMDIETLHGWVQEKKENPNESPKIPH</sequence>
<dbReference type="Proteomes" id="UP001472677">
    <property type="component" value="Unassembled WGS sequence"/>
</dbReference>
<evidence type="ECO:0000313" key="1">
    <source>
        <dbReference type="EMBL" id="KAK8505492.1"/>
    </source>
</evidence>
<organism evidence="1 2">
    <name type="scientific">Hibiscus sabdariffa</name>
    <name type="common">roselle</name>
    <dbReference type="NCBI Taxonomy" id="183260"/>
    <lineage>
        <taxon>Eukaryota</taxon>
        <taxon>Viridiplantae</taxon>
        <taxon>Streptophyta</taxon>
        <taxon>Embryophyta</taxon>
        <taxon>Tracheophyta</taxon>
        <taxon>Spermatophyta</taxon>
        <taxon>Magnoliopsida</taxon>
        <taxon>eudicotyledons</taxon>
        <taxon>Gunneridae</taxon>
        <taxon>Pentapetalae</taxon>
        <taxon>rosids</taxon>
        <taxon>malvids</taxon>
        <taxon>Malvales</taxon>
        <taxon>Malvaceae</taxon>
        <taxon>Malvoideae</taxon>
        <taxon>Hibiscus</taxon>
    </lineage>
</organism>
<proteinExistence type="predicted"/>
<name>A0ABR2BEL0_9ROSI</name>
<keyword evidence="2" id="KW-1185">Reference proteome</keyword>
<comment type="caution">
    <text evidence="1">The sequence shown here is derived from an EMBL/GenBank/DDBJ whole genome shotgun (WGS) entry which is preliminary data.</text>
</comment>
<protein>
    <submittedName>
        <fullName evidence="1">Uncharacterized protein</fullName>
    </submittedName>
</protein>
<evidence type="ECO:0000313" key="2">
    <source>
        <dbReference type="Proteomes" id="UP001472677"/>
    </source>
</evidence>
<reference evidence="1 2" key="1">
    <citation type="journal article" date="2024" name="G3 (Bethesda)">
        <title>Genome assembly of Hibiscus sabdariffa L. provides insights into metabolisms of medicinal natural products.</title>
        <authorList>
            <person name="Kim T."/>
        </authorList>
    </citation>
    <scope>NUCLEOTIDE SEQUENCE [LARGE SCALE GENOMIC DNA]</scope>
    <source>
        <strain evidence="1">TK-2024</strain>
        <tissue evidence="1">Old leaves</tissue>
    </source>
</reference>